<evidence type="ECO:0000256" key="1">
    <source>
        <dbReference type="SAM" id="MobiDB-lite"/>
    </source>
</evidence>
<dbReference type="PANTHER" id="PTHR21224">
    <property type="entry name" value="INTEGRATOR COMPLEX SUBUNIT 1"/>
    <property type="match status" value="1"/>
</dbReference>
<accession>A0A023FW32</accession>
<reference evidence="4" key="1">
    <citation type="submission" date="2014-03" db="EMBL/GenBank/DDBJ databases">
        <title>The sialotranscriptome of Amblyomma triste, Amblyomma parvum and Amblyomma cajennense ticks, uncovered by 454-based RNA-seq.</title>
        <authorList>
            <person name="Garcia G.R."/>
            <person name="Gardinassi L.G."/>
            <person name="Ribeiro J.M."/>
            <person name="Anatrielo E."/>
            <person name="Ferreira B.R."/>
            <person name="Moreira H.N."/>
            <person name="Mafra C."/>
            <person name="Olegario M.M."/>
            <person name="Szabo P.J."/>
            <person name="Miranda-Santos I.K."/>
            <person name="Maruyama S.R."/>
        </authorList>
    </citation>
    <scope>NUCLEOTIDE SEQUENCE</scope>
    <source>
        <strain evidence="4">Araguapaz</strain>
        <tissue evidence="4">Salivary glands</tissue>
    </source>
</reference>
<sequence length="380" mass="42340">MLKDIGPQTSGQTKVDTLSHTLLLALSIADYDKQSYYKLSDLHIATRKLAATHPELMLRQLPMMASLLHSRSGMGTLVFGTRNHASFFVHMLGTLELLVPHLFLDIRASALNDILDVYVDAFQCHIQYMRNHERERIMGLLNRFLLLVHQYVYHNPSAARQWVQKHHNAMQDVAGIFPDLLSLKTLLAGTCILRLHPEGNENAPENISSEPGPSTRGSVVRPVAQPPGFGKGGSNRDLRSLLDKDNVDPEEILSALKDLDLVSSRKPEVLEAYQDELQCVVLTSTNISCCSLAFRLLLQSIKNNPKTAGQFISGYLQCLASDRRDLVLLVLDHLPDLWCSPRSMAACFCKRSFQVGISTNVNSAVPITDTLLLLNMQYGN</sequence>
<protein>
    <submittedName>
        <fullName evidence="4">Putative integrator complex subunit 1</fullName>
    </submittedName>
</protein>
<dbReference type="Pfam" id="PF22928">
    <property type="entry name" value="INTS1_R4"/>
    <property type="match status" value="1"/>
</dbReference>
<dbReference type="Pfam" id="PF22927">
    <property type="entry name" value="INT1_R3"/>
    <property type="match status" value="1"/>
</dbReference>
<dbReference type="GO" id="GO:0034474">
    <property type="term" value="P:U2 snRNA 3'-end processing"/>
    <property type="evidence" value="ECO:0007669"/>
    <property type="project" value="InterPro"/>
</dbReference>
<dbReference type="InterPro" id="IPR053965">
    <property type="entry name" value="INTS1_R4"/>
</dbReference>
<feature type="region of interest" description="Disordered" evidence="1">
    <location>
        <begin position="200"/>
        <end position="237"/>
    </location>
</feature>
<evidence type="ECO:0000259" key="2">
    <source>
        <dbReference type="Pfam" id="PF22927"/>
    </source>
</evidence>
<evidence type="ECO:0000259" key="3">
    <source>
        <dbReference type="Pfam" id="PF22928"/>
    </source>
</evidence>
<dbReference type="GO" id="GO:0032039">
    <property type="term" value="C:integrator complex"/>
    <property type="evidence" value="ECO:0007669"/>
    <property type="project" value="InterPro"/>
</dbReference>
<dbReference type="InterPro" id="IPR053964">
    <property type="entry name" value="INT1_R3"/>
</dbReference>
<dbReference type="PANTHER" id="PTHR21224:SF1">
    <property type="entry name" value="INTEGRATOR COMPLEX SUBUNIT 1"/>
    <property type="match status" value="1"/>
</dbReference>
<feature type="domain" description="Integrator complex subunit 1 R3" evidence="2">
    <location>
        <begin position="15"/>
        <end position="178"/>
    </location>
</feature>
<dbReference type="AlphaFoldDB" id="A0A023FW32"/>
<dbReference type="EMBL" id="GBBL01001289">
    <property type="protein sequence ID" value="JAC26031.1"/>
    <property type="molecule type" value="mRNA"/>
</dbReference>
<feature type="compositionally biased region" description="Polar residues" evidence="1">
    <location>
        <begin position="203"/>
        <end position="217"/>
    </location>
</feature>
<proteinExistence type="evidence at transcript level"/>
<organism evidence="4">
    <name type="scientific">Amblyomma parvum</name>
    <name type="common">South American tick</name>
    <dbReference type="NCBI Taxonomy" id="251391"/>
    <lineage>
        <taxon>Eukaryota</taxon>
        <taxon>Metazoa</taxon>
        <taxon>Ecdysozoa</taxon>
        <taxon>Arthropoda</taxon>
        <taxon>Chelicerata</taxon>
        <taxon>Arachnida</taxon>
        <taxon>Acari</taxon>
        <taxon>Parasitiformes</taxon>
        <taxon>Ixodida</taxon>
        <taxon>Ixodoidea</taxon>
        <taxon>Ixodidae</taxon>
        <taxon>Amblyomminae</taxon>
        <taxon>Amblyomma</taxon>
    </lineage>
</organism>
<dbReference type="InterPro" id="IPR038902">
    <property type="entry name" value="INTS1"/>
</dbReference>
<feature type="domain" description="Integrator complex subunit 1 R4" evidence="3">
    <location>
        <begin position="248"/>
        <end position="338"/>
    </location>
</feature>
<name>A0A023FW32_AMBPA</name>
<evidence type="ECO:0000313" key="4">
    <source>
        <dbReference type="EMBL" id="JAC26031.1"/>
    </source>
</evidence>